<dbReference type="InterPro" id="IPR050789">
    <property type="entry name" value="Diverse_Enzym_Activities"/>
</dbReference>
<dbReference type="InterPro" id="IPR012338">
    <property type="entry name" value="Beta-lactam/transpept-like"/>
</dbReference>
<gene>
    <name evidence="2" type="ORF">HYN04_03620</name>
</gene>
<dbReference type="KEGG" id="phb:HYN04_03620"/>
<name>A0A2Z3HNS3_9CAUL</name>
<feature type="domain" description="Beta-lactamase-related" evidence="1">
    <location>
        <begin position="11"/>
        <end position="377"/>
    </location>
</feature>
<evidence type="ECO:0000259" key="1">
    <source>
        <dbReference type="Pfam" id="PF00144"/>
    </source>
</evidence>
<protein>
    <submittedName>
        <fullName evidence="2">1,4-butanediol diacrylate esterase</fullName>
    </submittedName>
</protein>
<dbReference type="InterPro" id="IPR001466">
    <property type="entry name" value="Beta-lactam-related"/>
</dbReference>
<organism evidence="2 3">
    <name type="scientific">Phenylobacterium parvum</name>
    <dbReference type="NCBI Taxonomy" id="2201350"/>
    <lineage>
        <taxon>Bacteria</taxon>
        <taxon>Pseudomonadati</taxon>
        <taxon>Pseudomonadota</taxon>
        <taxon>Alphaproteobacteria</taxon>
        <taxon>Caulobacterales</taxon>
        <taxon>Caulobacteraceae</taxon>
        <taxon>Phenylobacterium</taxon>
    </lineage>
</organism>
<dbReference type="OrthoDB" id="5705574at2"/>
<evidence type="ECO:0000313" key="2">
    <source>
        <dbReference type="EMBL" id="AWM76922.1"/>
    </source>
</evidence>
<dbReference type="EMBL" id="CP029479">
    <property type="protein sequence ID" value="AWM76922.1"/>
    <property type="molecule type" value="Genomic_DNA"/>
</dbReference>
<proteinExistence type="predicted"/>
<dbReference type="Proteomes" id="UP000247763">
    <property type="component" value="Chromosome"/>
</dbReference>
<accession>A0A2Z3HNS3</accession>
<keyword evidence="3" id="KW-1185">Reference proteome</keyword>
<dbReference type="PANTHER" id="PTHR43283">
    <property type="entry name" value="BETA-LACTAMASE-RELATED"/>
    <property type="match status" value="1"/>
</dbReference>
<dbReference type="Pfam" id="PF00144">
    <property type="entry name" value="Beta-lactamase"/>
    <property type="match status" value="1"/>
</dbReference>
<dbReference type="PANTHER" id="PTHR43283:SF3">
    <property type="entry name" value="BETA-LACTAMASE FAMILY PROTEIN (AFU_ORTHOLOGUE AFUA_5G07500)"/>
    <property type="match status" value="1"/>
</dbReference>
<dbReference type="Gene3D" id="3.40.710.10">
    <property type="entry name" value="DD-peptidase/beta-lactamase superfamily"/>
    <property type="match status" value="1"/>
</dbReference>
<dbReference type="AlphaFoldDB" id="A0A2Z3HNS3"/>
<reference evidence="3" key="1">
    <citation type="submission" date="2018-05" db="EMBL/GenBank/DDBJ databases">
        <title>Genome sequencing of Phenylobacterium sp. HYN0004.</title>
        <authorList>
            <person name="Yi H."/>
            <person name="Baek C."/>
        </authorList>
    </citation>
    <scope>NUCLEOTIDE SEQUENCE [LARGE SCALE GENOMIC DNA]</scope>
    <source>
        <strain evidence="3">HYN0004</strain>
    </source>
</reference>
<sequence>MTREAGVYAGFEKALEAAVASGRIAGAVAAVADRDGVTYTRQAGVRQAGEPAAMTQDTIFWLASMTKAVVSVAALREVEAGRLGLDGDLSGLLPEFADLKVLEGFGEDGAPRLRPARRAPTLRDLLTHTSGFGYGFLSEDLTRWHAATGAADPNGGTRVAHVLPLLHEPGEAWSYGIGIDWAGLAVEAASGQRLDAYLSEHILGPLGMTDTGFAPVDPTRRAVAHLRVEGTLFPAPTPPGGTDAEVLSGGGGLHGTAPDYIRFLRMLLNGGELDGARVLKPETVRSLSEVQTGPLKAGAFKTANGVLTTDFDLYPDMLTGHGLATVVTPEATKEGRSPGALNWAGIFNTYFWADPEAGKAGVLLTQLMPFGDPDVLALLRALEKGA</sequence>
<dbReference type="SUPFAM" id="SSF56601">
    <property type="entry name" value="beta-lactamase/transpeptidase-like"/>
    <property type="match status" value="1"/>
</dbReference>
<evidence type="ECO:0000313" key="3">
    <source>
        <dbReference type="Proteomes" id="UP000247763"/>
    </source>
</evidence>